<sequence>MTKLALSDWRQITATAKMPLYAVLSNVSDAQSVKNYYVTDGSQTPHGLYTGTPYTNWHSVMPMIVQLDENSPFLNWVSQTEYQNWGWLARSHLPFESICAHLRSLTQVIMPDGETVFFRYWDGTYLAEQIRFMADSWAEVLPAFAFYWINGEPFTVFVPLQVEAQVSPWWQVPAELTDYLLQKNKTPLIDNIIQCLQEEYPTYYFQFDEEIIHKKLVHLLSHLVIEKGENGVSKAVQQLIKYTL</sequence>
<dbReference type="SUPFAM" id="SSF52777">
    <property type="entry name" value="CoA-dependent acyltransferases"/>
    <property type="match status" value="1"/>
</dbReference>
<organism evidence="2 3">
    <name type="scientific">Gilliamella apicola</name>
    <dbReference type="NCBI Taxonomy" id="1196095"/>
    <lineage>
        <taxon>Bacteria</taxon>
        <taxon>Pseudomonadati</taxon>
        <taxon>Pseudomonadota</taxon>
        <taxon>Gammaproteobacteria</taxon>
        <taxon>Orbales</taxon>
        <taxon>Orbaceae</taxon>
        <taxon>Gilliamella</taxon>
    </lineage>
</organism>
<protein>
    <recommendedName>
        <fullName evidence="1">DUF4123 domain-containing protein</fullName>
    </recommendedName>
</protein>
<name>A0A2V4E2Z3_9GAMM</name>
<dbReference type="EMBL" id="QGLR01000013">
    <property type="protein sequence ID" value="PXZ05186.1"/>
    <property type="molecule type" value="Genomic_DNA"/>
</dbReference>
<proteinExistence type="predicted"/>
<gene>
    <name evidence="2" type="ORF">DKK70_11390</name>
</gene>
<dbReference type="Proteomes" id="UP000247932">
    <property type="component" value="Unassembled WGS sequence"/>
</dbReference>
<dbReference type="AlphaFoldDB" id="A0A2V4E2Z3"/>
<comment type="caution">
    <text evidence="2">The sequence shown here is derived from an EMBL/GenBank/DDBJ whole genome shotgun (WGS) entry which is preliminary data.</text>
</comment>
<evidence type="ECO:0000313" key="2">
    <source>
        <dbReference type="EMBL" id="PXZ05186.1"/>
    </source>
</evidence>
<dbReference type="InterPro" id="IPR025391">
    <property type="entry name" value="DUF4123"/>
</dbReference>
<evidence type="ECO:0000259" key="1">
    <source>
        <dbReference type="Pfam" id="PF13503"/>
    </source>
</evidence>
<feature type="domain" description="DUF4123" evidence="1">
    <location>
        <begin position="20"/>
        <end position="127"/>
    </location>
</feature>
<evidence type="ECO:0000313" key="3">
    <source>
        <dbReference type="Proteomes" id="UP000247932"/>
    </source>
</evidence>
<dbReference type="OrthoDB" id="955748at2"/>
<dbReference type="RefSeq" id="WP_110434124.1">
    <property type="nucleotide sequence ID" value="NZ_QGLR01000013.1"/>
</dbReference>
<keyword evidence="3" id="KW-1185">Reference proteome</keyword>
<dbReference type="Pfam" id="PF13503">
    <property type="entry name" value="DUF4123"/>
    <property type="match status" value="1"/>
</dbReference>
<reference evidence="2 3" key="1">
    <citation type="submission" date="2018-05" db="EMBL/GenBank/DDBJ databases">
        <title>Reference genomes for bee gut microbiota database.</title>
        <authorList>
            <person name="Ellegaard K.M."/>
        </authorList>
    </citation>
    <scope>NUCLEOTIDE SEQUENCE [LARGE SCALE GENOMIC DNA]</scope>
    <source>
        <strain evidence="2 3">ESL0182</strain>
    </source>
</reference>
<accession>A0A2V4E2Z3</accession>